<evidence type="ECO:0000313" key="10">
    <source>
        <dbReference type="EMBL" id="PVU88916.1"/>
    </source>
</evidence>
<evidence type="ECO:0000256" key="1">
    <source>
        <dbReference type="ARBA" id="ARBA00004123"/>
    </source>
</evidence>
<comment type="function">
    <text evidence="7">Component of the Mediator complex, a coactivator involved in the regulated transcription of nearly all RNA polymerase II-dependent genes. Mediator functions as a bridge to convey information from gene-specific regulatory proteins to the basal RNA polymerase II transcription machinery. Mediator is recruited to promoters by direct interactions with regulatory proteins and serves as a scaffold for the assembly of a functional preinitiation complex with RNA polymerase II and the general transcription factors.</text>
</comment>
<protein>
    <recommendedName>
        <fullName evidence="7">Mediator of RNA polymerase II transcription subunit 1</fullName>
    </recommendedName>
    <alternativeName>
        <fullName evidence="7">Mediator complex subunit 1</fullName>
    </alternativeName>
</protein>
<name>A0A2T9YL11_9FUNG</name>
<dbReference type="GO" id="GO:0045944">
    <property type="term" value="P:positive regulation of transcription by RNA polymerase II"/>
    <property type="evidence" value="ECO:0007669"/>
    <property type="project" value="UniProtKB-ARBA"/>
</dbReference>
<dbReference type="InterPro" id="IPR019680">
    <property type="entry name" value="Mediator_Med1"/>
</dbReference>
<dbReference type="EMBL" id="MBFT01000442">
    <property type="protein sequence ID" value="PVU91093.1"/>
    <property type="molecule type" value="Genomic_DNA"/>
</dbReference>
<dbReference type="GO" id="GO:0003712">
    <property type="term" value="F:transcription coregulator activity"/>
    <property type="evidence" value="ECO:0007669"/>
    <property type="project" value="InterPro"/>
</dbReference>
<dbReference type="Pfam" id="PF10744">
    <property type="entry name" value="Med1"/>
    <property type="match status" value="2"/>
</dbReference>
<dbReference type="STRING" id="61424.A0A2T9YL11"/>
<evidence type="ECO:0000256" key="5">
    <source>
        <dbReference type="ARBA" id="ARBA00023163"/>
    </source>
</evidence>
<evidence type="ECO:0000256" key="8">
    <source>
        <dbReference type="SAM" id="MobiDB-lite"/>
    </source>
</evidence>
<dbReference type="EMBL" id="MBFT01000338">
    <property type="protein sequence ID" value="PVU93023.1"/>
    <property type="molecule type" value="Genomic_DNA"/>
</dbReference>
<feature type="domain" description="Mediator complex subunit Med1" evidence="9">
    <location>
        <begin position="440"/>
        <end position="575"/>
    </location>
</feature>
<evidence type="ECO:0000313" key="11">
    <source>
        <dbReference type="EMBL" id="PVU91093.1"/>
    </source>
</evidence>
<feature type="region of interest" description="Disordered" evidence="8">
    <location>
        <begin position="76"/>
        <end position="97"/>
    </location>
</feature>
<dbReference type="OrthoDB" id="2281547at2759"/>
<feature type="domain" description="Mediator complex subunit Med1" evidence="9">
    <location>
        <begin position="166"/>
        <end position="277"/>
    </location>
</feature>
<reference evidence="12 13" key="1">
    <citation type="journal article" date="2018" name="MBio">
        <title>Comparative Genomics Reveals the Core Gene Toolbox for the Fungus-Insect Symbiosis.</title>
        <authorList>
            <person name="Wang Y."/>
            <person name="Stata M."/>
            <person name="Wang W."/>
            <person name="Stajich J.E."/>
            <person name="White M.M."/>
            <person name="Moncalvo J.M."/>
        </authorList>
    </citation>
    <scope>NUCLEOTIDE SEQUENCE [LARGE SCALE GENOMIC DNA]</scope>
    <source>
        <strain evidence="12 13">AUS-77-4</strain>
    </source>
</reference>
<feature type="compositionally biased region" description="Polar residues" evidence="8">
    <location>
        <begin position="76"/>
        <end position="85"/>
    </location>
</feature>
<dbReference type="GO" id="GO:0016592">
    <property type="term" value="C:mediator complex"/>
    <property type="evidence" value="ECO:0007669"/>
    <property type="project" value="InterPro"/>
</dbReference>
<sequence>MSGNSILSEIDKISKNITLATNLSQNEEYPEAILNSFGPNNIVNKKAEFLNSIARIRNALEDHRKTRHEIYKEFDQSQVNRNVENSNDDKDKRKSVNLEDEQYTVKKAISALKNKGDIQMQVEILSKDLKACKSEIQEASFIKSRNQVLLMQNNQRSNKTWKIYFKKLCEKLGLSYYEEETNKPQESTTLTLYGEIFVLDIFLDENGNAAKASVTYATEDGHNGKIDTLLLKYLENYQLDKFEINVTSLAHQDWQSRGLKIGYFTKSIKVYERLKDQVNKDSKITRSDIVEAANFKNGLVLTNSGYQGTSLVFRIPPVIYTPLSDGELIDISKDKVDNHWSYKYMQLMWFGWESRPHLNFNETHQSEKDPLHSGIATNVASNTTNPESILVQDNNVKSNYMMDITNSDGLGEIPVGQKVGGNDRTGNILSLSERSDFEGLVARLEPYIWCSSATINSLNTAVTSKNKSNSELYFDGLGNNDIYSVSPVSASEGSTLEWLASRDSMTSEYPRSNQLYCSKCIPGTEMELAFECLKPSIQAFSLCRIPLTEPEHVFDILPIIRRQLVFNELIASCFSSNRNISENVNSMTLLTRYHINIETNPKYPFSLLICVSYVHPPATAFYSNNSKPDDDSGSLGIFKDKEEMKELPKICDEILLNVGINGVISSSVLRKSNGELDNEKMDVVEPVGIAFDKDDVSVKLLESVCNNTCDIPTTLAKWIKIRSE</sequence>
<proteinExistence type="inferred from homology"/>
<evidence type="ECO:0000256" key="4">
    <source>
        <dbReference type="ARBA" id="ARBA00023159"/>
    </source>
</evidence>
<keyword evidence="6 7" id="KW-0539">Nucleus</keyword>
<dbReference type="Proteomes" id="UP000245699">
    <property type="component" value="Unassembled WGS sequence"/>
</dbReference>
<evidence type="ECO:0000313" key="13">
    <source>
        <dbReference type="Proteomes" id="UP000245699"/>
    </source>
</evidence>
<keyword evidence="5 7" id="KW-0804">Transcription</keyword>
<comment type="subcellular location">
    <subcellularLocation>
        <location evidence="1 7">Nucleus</location>
    </subcellularLocation>
</comment>
<evidence type="ECO:0000256" key="3">
    <source>
        <dbReference type="ARBA" id="ARBA00023015"/>
    </source>
</evidence>
<gene>
    <name evidence="12" type="ORF">BB559_003488</name>
    <name evidence="11" type="ORF">BB559_004315</name>
    <name evidence="10" type="ORF">BB559_005289</name>
</gene>
<feature type="compositionally biased region" description="Basic and acidic residues" evidence="8">
    <location>
        <begin position="87"/>
        <end position="97"/>
    </location>
</feature>
<comment type="caution">
    <text evidence="12">The sequence shown here is derived from an EMBL/GenBank/DDBJ whole genome shotgun (WGS) entry which is preliminary data.</text>
</comment>
<evidence type="ECO:0000256" key="7">
    <source>
        <dbReference type="RuleBase" id="RU364059"/>
    </source>
</evidence>
<comment type="similarity">
    <text evidence="2 7">Belongs to the Mediator complex subunit 1 family.</text>
</comment>
<evidence type="ECO:0000313" key="12">
    <source>
        <dbReference type="EMBL" id="PVU93023.1"/>
    </source>
</evidence>
<dbReference type="EMBL" id="MBFT01000589">
    <property type="protein sequence ID" value="PVU88916.1"/>
    <property type="molecule type" value="Genomic_DNA"/>
</dbReference>
<dbReference type="AlphaFoldDB" id="A0A2T9YL11"/>
<organism evidence="12 13">
    <name type="scientific">Furculomyces boomerangus</name>
    <dbReference type="NCBI Taxonomy" id="61424"/>
    <lineage>
        <taxon>Eukaryota</taxon>
        <taxon>Fungi</taxon>
        <taxon>Fungi incertae sedis</taxon>
        <taxon>Zoopagomycota</taxon>
        <taxon>Kickxellomycotina</taxon>
        <taxon>Harpellomycetes</taxon>
        <taxon>Harpellales</taxon>
        <taxon>Harpellaceae</taxon>
        <taxon>Furculomyces</taxon>
    </lineage>
</organism>
<evidence type="ECO:0000259" key="9">
    <source>
        <dbReference type="Pfam" id="PF10744"/>
    </source>
</evidence>
<evidence type="ECO:0000256" key="2">
    <source>
        <dbReference type="ARBA" id="ARBA00006210"/>
    </source>
</evidence>
<evidence type="ECO:0000256" key="6">
    <source>
        <dbReference type="ARBA" id="ARBA00023242"/>
    </source>
</evidence>
<keyword evidence="4 7" id="KW-0010">Activator</keyword>
<keyword evidence="13" id="KW-1185">Reference proteome</keyword>
<keyword evidence="3 7" id="KW-0805">Transcription regulation</keyword>
<accession>A0A2T9YL11</accession>